<evidence type="ECO:0000256" key="1">
    <source>
        <dbReference type="SAM" id="Phobius"/>
    </source>
</evidence>
<dbReference type="KEGG" id="vnx:VNE69_05047"/>
<proteinExistence type="predicted"/>
<feature type="signal peptide" evidence="2">
    <location>
        <begin position="1"/>
        <end position="19"/>
    </location>
</feature>
<keyword evidence="2" id="KW-0732">Signal</keyword>
<accession>A0AAX4JC36</accession>
<dbReference type="AlphaFoldDB" id="A0AAX4JC36"/>
<evidence type="ECO:0000313" key="4">
    <source>
        <dbReference type="Proteomes" id="UP001334084"/>
    </source>
</evidence>
<dbReference type="EMBL" id="CP142730">
    <property type="protein sequence ID" value="WUR03452.1"/>
    <property type="molecule type" value="Genomic_DNA"/>
</dbReference>
<keyword evidence="4" id="KW-1185">Reference proteome</keyword>
<dbReference type="GeneID" id="90541271"/>
<feature type="chain" id="PRO_5043500666" evidence="2">
    <location>
        <begin position="20"/>
        <end position="310"/>
    </location>
</feature>
<keyword evidence="1" id="KW-1133">Transmembrane helix</keyword>
<evidence type="ECO:0000313" key="3">
    <source>
        <dbReference type="EMBL" id="WUR03452.1"/>
    </source>
</evidence>
<organism evidence="3 4">
    <name type="scientific">Vairimorpha necatrix</name>
    <dbReference type="NCBI Taxonomy" id="6039"/>
    <lineage>
        <taxon>Eukaryota</taxon>
        <taxon>Fungi</taxon>
        <taxon>Fungi incertae sedis</taxon>
        <taxon>Microsporidia</taxon>
        <taxon>Nosematidae</taxon>
        <taxon>Vairimorpha</taxon>
    </lineage>
</organism>
<dbReference type="Proteomes" id="UP001334084">
    <property type="component" value="Chromosome 5"/>
</dbReference>
<reference evidence="3" key="1">
    <citation type="journal article" date="2024" name="BMC Genomics">
        <title>Functional annotation of a divergent genome using sequence and structure-based similarity.</title>
        <authorList>
            <person name="Svedberg D."/>
            <person name="Winiger R.R."/>
            <person name="Berg A."/>
            <person name="Sharma H."/>
            <person name="Tellgren-Roth C."/>
            <person name="Debrunner-Vossbrinck B.A."/>
            <person name="Vossbrinck C.R."/>
            <person name="Barandun J."/>
        </authorList>
    </citation>
    <scope>NUCLEOTIDE SEQUENCE</scope>
    <source>
        <strain evidence="3">Illinois isolate</strain>
    </source>
</reference>
<gene>
    <name evidence="3" type="ORF">VNE69_05047</name>
</gene>
<protein>
    <submittedName>
        <fullName evidence="3">SP-containing membrane protein</fullName>
    </submittedName>
</protein>
<dbReference type="RefSeq" id="XP_065329597.1">
    <property type="nucleotide sequence ID" value="XM_065473525.1"/>
</dbReference>
<keyword evidence="1" id="KW-0472">Membrane</keyword>
<feature type="transmembrane region" description="Helical" evidence="1">
    <location>
        <begin position="261"/>
        <end position="281"/>
    </location>
</feature>
<sequence>MRSIFYITFFALFIYFIKTSINVDDAFYEIINRNDSLLCATLAGNLKGTDLSPITVKVFAEFVWNIITKHLKFSYYTYIKWKDYLNEEKRMLIKSRYMDSILELFNLKEINISSRYALTSEENKFIDNLKEVTLEYYNMLNDCYKNTILADSSISTVVKSILNYFTCFHYDRGNSLPIIVVRMCQGVIKPHLKCFGEEGMQSIKDKVENNHMRLYISVCEDNNSDHLKYNFSDHHIGYDFFDDNVQEIVVKSRSNQCFLSILPYTAIPTLLLILILLILYYKKPLINLYKKITSKRPKETDNTELLFNNL</sequence>
<keyword evidence="1" id="KW-0812">Transmembrane</keyword>
<evidence type="ECO:0000256" key="2">
    <source>
        <dbReference type="SAM" id="SignalP"/>
    </source>
</evidence>
<name>A0AAX4JC36_9MICR</name>